<evidence type="ECO:0000313" key="4">
    <source>
        <dbReference type="WBParaSite" id="ASIM_0001540601-mRNA-1"/>
    </source>
</evidence>
<feature type="compositionally biased region" description="Polar residues" evidence="1">
    <location>
        <begin position="44"/>
        <end position="71"/>
    </location>
</feature>
<feature type="region of interest" description="Disordered" evidence="1">
    <location>
        <begin position="1"/>
        <end position="104"/>
    </location>
</feature>
<gene>
    <name evidence="2" type="ORF">ASIM_LOCUS14815</name>
</gene>
<proteinExistence type="predicted"/>
<reference evidence="2 3" key="2">
    <citation type="submission" date="2018-11" db="EMBL/GenBank/DDBJ databases">
        <authorList>
            <consortium name="Pathogen Informatics"/>
        </authorList>
    </citation>
    <scope>NUCLEOTIDE SEQUENCE [LARGE SCALE GENOMIC DNA]</scope>
</reference>
<feature type="compositionally biased region" description="Low complexity" evidence="1">
    <location>
        <begin position="22"/>
        <end position="31"/>
    </location>
</feature>
<reference evidence="4" key="1">
    <citation type="submission" date="2017-02" db="UniProtKB">
        <authorList>
            <consortium name="WormBaseParasite"/>
        </authorList>
    </citation>
    <scope>IDENTIFICATION</scope>
</reference>
<accession>A0A0M3K369</accession>
<feature type="compositionally biased region" description="Basic and acidic residues" evidence="1">
    <location>
        <begin position="83"/>
        <end position="97"/>
    </location>
</feature>
<protein>
    <submittedName>
        <fullName evidence="2 4">Uncharacterized protein</fullName>
    </submittedName>
</protein>
<feature type="compositionally biased region" description="Basic residues" evidence="1">
    <location>
        <begin position="1"/>
        <end position="10"/>
    </location>
</feature>
<dbReference type="OrthoDB" id="5862741at2759"/>
<evidence type="ECO:0000313" key="3">
    <source>
        <dbReference type="Proteomes" id="UP000267096"/>
    </source>
</evidence>
<name>A0A0M3K369_ANISI</name>
<dbReference type="AlphaFoldDB" id="A0A0M3K369"/>
<dbReference type="Proteomes" id="UP000267096">
    <property type="component" value="Unassembled WGS sequence"/>
</dbReference>
<dbReference type="EMBL" id="UYRR01031945">
    <property type="protein sequence ID" value="VDK53429.1"/>
    <property type="molecule type" value="Genomic_DNA"/>
</dbReference>
<evidence type="ECO:0000256" key="1">
    <source>
        <dbReference type="SAM" id="MobiDB-lite"/>
    </source>
</evidence>
<keyword evidence="3" id="KW-1185">Reference proteome</keyword>
<organism evidence="4">
    <name type="scientific">Anisakis simplex</name>
    <name type="common">Herring worm</name>
    <dbReference type="NCBI Taxonomy" id="6269"/>
    <lineage>
        <taxon>Eukaryota</taxon>
        <taxon>Metazoa</taxon>
        <taxon>Ecdysozoa</taxon>
        <taxon>Nematoda</taxon>
        <taxon>Chromadorea</taxon>
        <taxon>Rhabditida</taxon>
        <taxon>Spirurina</taxon>
        <taxon>Ascaridomorpha</taxon>
        <taxon>Ascaridoidea</taxon>
        <taxon>Anisakidae</taxon>
        <taxon>Anisakis</taxon>
        <taxon>Anisakis simplex complex</taxon>
    </lineage>
</organism>
<sequence length="104" mass="11563">MMPTHQRRFRISVSPTRRLHTDPSGSDTDTSTGKRRYVIKQQVMPGSTSSVLTTPDMTQPTSIAGITNSLSPRAPRVQFGDDDSPRIEHQPEIEPKVHATPLNQ</sequence>
<evidence type="ECO:0000313" key="2">
    <source>
        <dbReference type="EMBL" id="VDK53429.1"/>
    </source>
</evidence>
<dbReference type="WBParaSite" id="ASIM_0001540601-mRNA-1">
    <property type="protein sequence ID" value="ASIM_0001540601-mRNA-1"/>
    <property type="gene ID" value="ASIM_0001540601"/>
</dbReference>